<comment type="domain">
    <text evidence="9">The HXXXXD motif is essential for acyltransferase activity and may constitute the binding site for the phosphate moiety of the glycerol-3-phosphate.</text>
</comment>
<accession>A0A0C2CY24</accession>
<gene>
    <name evidence="12" type="ORF">DB30_05092</name>
</gene>
<keyword evidence="9" id="KW-0443">Lipid metabolism</keyword>
<reference evidence="12 13" key="1">
    <citation type="submission" date="2014-12" db="EMBL/GenBank/DDBJ databases">
        <title>Genome assembly of Enhygromyxa salina DSM 15201.</title>
        <authorList>
            <person name="Sharma G."/>
            <person name="Subramanian S."/>
        </authorList>
    </citation>
    <scope>NUCLEOTIDE SEQUENCE [LARGE SCALE GENOMIC DNA]</scope>
    <source>
        <strain evidence="12 13">DSM 15201</strain>
    </source>
</reference>
<dbReference type="Proteomes" id="UP000031599">
    <property type="component" value="Unassembled WGS sequence"/>
</dbReference>
<feature type="transmembrane region" description="Helical" evidence="10">
    <location>
        <begin position="116"/>
        <end position="135"/>
    </location>
</feature>
<keyword evidence="10" id="KW-1133">Transmembrane helix</keyword>
<protein>
    <recommendedName>
        <fullName evidence="6 9">1-acyl-sn-glycerol-3-phosphate acyltransferase</fullName>
        <ecNumber evidence="5 9">2.3.1.51</ecNumber>
    </recommendedName>
</protein>
<dbReference type="AlphaFoldDB" id="A0A0C2CY24"/>
<keyword evidence="7 9" id="KW-0808">Transferase</keyword>
<dbReference type="GO" id="GO:0003841">
    <property type="term" value="F:1-acylglycerol-3-phosphate O-acyltransferase activity"/>
    <property type="evidence" value="ECO:0007669"/>
    <property type="project" value="UniProtKB-UniRule"/>
</dbReference>
<keyword evidence="8 9" id="KW-0012">Acyltransferase</keyword>
<dbReference type="InterPro" id="IPR002123">
    <property type="entry name" value="Plipid/glycerol_acylTrfase"/>
</dbReference>
<evidence type="ECO:0000256" key="4">
    <source>
        <dbReference type="ARBA" id="ARBA00008655"/>
    </source>
</evidence>
<dbReference type="InterPro" id="IPR004552">
    <property type="entry name" value="AGP_acyltrans"/>
</dbReference>
<comment type="pathway">
    <text evidence="2">Phospholipid metabolism; CDP-diacylglycerol biosynthesis; CDP-diacylglycerol from sn-glycerol 3-phosphate: step 2/3.</text>
</comment>
<dbReference type="EMBL" id="JMCC02000045">
    <property type="protein sequence ID" value="KIG15901.1"/>
    <property type="molecule type" value="Genomic_DNA"/>
</dbReference>
<dbReference type="UniPathway" id="UPA00557">
    <property type="reaction ID" value="UER00613"/>
</dbReference>
<feature type="domain" description="Phospholipid/glycerol acyltransferase" evidence="11">
    <location>
        <begin position="87"/>
        <end position="200"/>
    </location>
</feature>
<comment type="caution">
    <text evidence="12">The sequence shown here is derived from an EMBL/GenBank/DDBJ whole genome shotgun (WGS) entry which is preliminary data.</text>
</comment>
<dbReference type="PANTHER" id="PTHR10434">
    <property type="entry name" value="1-ACYL-SN-GLYCEROL-3-PHOSPHATE ACYLTRANSFERASE"/>
    <property type="match status" value="1"/>
</dbReference>
<dbReference type="GO" id="GO:0016024">
    <property type="term" value="P:CDP-diacylglycerol biosynthetic process"/>
    <property type="evidence" value="ECO:0007669"/>
    <property type="project" value="UniProtKB-UniPathway"/>
</dbReference>
<dbReference type="EC" id="2.3.1.51" evidence="5 9"/>
<sequence length="270" mass="31361">MGAPPQPRAPSRRVKLFSAWFWLYLVASLTVFWFAVVIPWLVITPFDRRRRFSHWYAYTWANHLHAVSPFWTIVVEHAERMRADQAYVLVCNHQSSGDILTMFSLRKQFRWVAKRGLFALPFLGWMMAMAGYVGIKRGDKRSRERMMAKCRRQLELGNTIAMFPEGTRSTTRHMRPFKRGAFVLACESNKPVLPVIMVGTHETLPRDSWVFTLERKIYPVLRVLEPIEPAAHDHDPERLADAVCERMTAAIEQLRAEIEARGGLEVRPPQ</sequence>
<dbReference type="RefSeq" id="WP_146659451.1">
    <property type="nucleotide sequence ID" value="NZ_JMCC02000045.1"/>
</dbReference>
<keyword evidence="10" id="KW-0812">Transmembrane</keyword>
<evidence type="ECO:0000256" key="7">
    <source>
        <dbReference type="ARBA" id="ARBA00022679"/>
    </source>
</evidence>
<evidence type="ECO:0000256" key="8">
    <source>
        <dbReference type="ARBA" id="ARBA00023315"/>
    </source>
</evidence>
<evidence type="ECO:0000259" key="11">
    <source>
        <dbReference type="SMART" id="SM00563"/>
    </source>
</evidence>
<name>A0A0C2CY24_9BACT</name>
<dbReference type="GO" id="GO:0006654">
    <property type="term" value="P:phosphatidic acid biosynthetic process"/>
    <property type="evidence" value="ECO:0007669"/>
    <property type="project" value="TreeGrafter"/>
</dbReference>
<feature type="transmembrane region" description="Helical" evidence="10">
    <location>
        <begin position="20"/>
        <end position="43"/>
    </location>
</feature>
<evidence type="ECO:0000256" key="5">
    <source>
        <dbReference type="ARBA" id="ARBA00013211"/>
    </source>
</evidence>
<dbReference type="NCBIfam" id="TIGR00530">
    <property type="entry name" value="AGP_acyltrn"/>
    <property type="match status" value="1"/>
</dbReference>
<comment type="catalytic activity">
    <reaction evidence="1 9">
        <text>a 1-acyl-sn-glycero-3-phosphate + an acyl-CoA = a 1,2-diacyl-sn-glycero-3-phosphate + CoA</text>
        <dbReference type="Rhea" id="RHEA:19709"/>
        <dbReference type="ChEBI" id="CHEBI:57287"/>
        <dbReference type="ChEBI" id="CHEBI:57970"/>
        <dbReference type="ChEBI" id="CHEBI:58342"/>
        <dbReference type="ChEBI" id="CHEBI:58608"/>
        <dbReference type="EC" id="2.3.1.51"/>
    </reaction>
</comment>
<evidence type="ECO:0000256" key="10">
    <source>
        <dbReference type="SAM" id="Phobius"/>
    </source>
</evidence>
<keyword evidence="9" id="KW-1208">Phospholipid metabolism</keyword>
<evidence type="ECO:0000256" key="9">
    <source>
        <dbReference type="RuleBase" id="RU361267"/>
    </source>
</evidence>
<evidence type="ECO:0000256" key="2">
    <source>
        <dbReference type="ARBA" id="ARBA00004728"/>
    </source>
</evidence>
<organism evidence="12 13">
    <name type="scientific">Enhygromyxa salina</name>
    <dbReference type="NCBI Taxonomy" id="215803"/>
    <lineage>
        <taxon>Bacteria</taxon>
        <taxon>Pseudomonadati</taxon>
        <taxon>Myxococcota</taxon>
        <taxon>Polyangia</taxon>
        <taxon>Nannocystales</taxon>
        <taxon>Nannocystaceae</taxon>
        <taxon>Enhygromyxa</taxon>
    </lineage>
</organism>
<keyword evidence="9" id="KW-0594">Phospholipid biosynthesis</keyword>
<evidence type="ECO:0000313" key="12">
    <source>
        <dbReference type="EMBL" id="KIG15901.1"/>
    </source>
</evidence>
<dbReference type="SMART" id="SM00563">
    <property type="entry name" value="PlsC"/>
    <property type="match status" value="1"/>
</dbReference>
<proteinExistence type="inferred from homology"/>
<dbReference type="CDD" id="cd07989">
    <property type="entry name" value="LPLAT_AGPAT-like"/>
    <property type="match status" value="1"/>
</dbReference>
<evidence type="ECO:0000313" key="13">
    <source>
        <dbReference type="Proteomes" id="UP000031599"/>
    </source>
</evidence>
<dbReference type="PANTHER" id="PTHR10434:SF11">
    <property type="entry name" value="1-ACYL-SN-GLYCEROL-3-PHOSPHATE ACYLTRANSFERASE"/>
    <property type="match status" value="1"/>
</dbReference>
<evidence type="ECO:0000256" key="6">
    <source>
        <dbReference type="ARBA" id="ARBA00016139"/>
    </source>
</evidence>
<keyword evidence="9" id="KW-0444">Lipid biosynthesis</keyword>
<evidence type="ECO:0000256" key="1">
    <source>
        <dbReference type="ARBA" id="ARBA00001141"/>
    </source>
</evidence>
<evidence type="ECO:0000256" key="3">
    <source>
        <dbReference type="ARBA" id="ARBA00005189"/>
    </source>
</evidence>
<dbReference type="GO" id="GO:0016020">
    <property type="term" value="C:membrane"/>
    <property type="evidence" value="ECO:0007669"/>
    <property type="project" value="InterPro"/>
</dbReference>
<dbReference type="SUPFAM" id="SSF69593">
    <property type="entry name" value="Glycerol-3-phosphate (1)-acyltransferase"/>
    <property type="match status" value="1"/>
</dbReference>
<keyword evidence="10" id="KW-0472">Membrane</keyword>
<dbReference type="Pfam" id="PF01553">
    <property type="entry name" value="Acyltransferase"/>
    <property type="match status" value="1"/>
</dbReference>
<comment type="pathway">
    <text evidence="3">Lipid metabolism.</text>
</comment>
<comment type="similarity">
    <text evidence="4 9">Belongs to the 1-acyl-sn-glycerol-3-phosphate acyltransferase family.</text>
</comment>